<dbReference type="CDD" id="cd12876">
    <property type="entry name" value="SPRY_SOCS3"/>
    <property type="match status" value="1"/>
</dbReference>
<protein>
    <recommendedName>
        <fullName evidence="3">SPRY domain-containing SOCS box protein 3</fullName>
    </recommendedName>
</protein>
<dbReference type="EMBL" id="BPLQ01015453">
    <property type="protein sequence ID" value="GIY88185.1"/>
    <property type="molecule type" value="Genomic_DNA"/>
</dbReference>
<evidence type="ECO:0000256" key="4">
    <source>
        <dbReference type="ARBA" id="ARBA00022786"/>
    </source>
</evidence>
<dbReference type="InterPro" id="IPR013320">
    <property type="entry name" value="ConA-like_dom_sf"/>
</dbReference>
<evidence type="ECO:0000259" key="8">
    <source>
        <dbReference type="PROSITE" id="PS50225"/>
    </source>
</evidence>
<dbReference type="GO" id="GO:0005634">
    <property type="term" value="C:nucleus"/>
    <property type="evidence" value="ECO:0007669"/>
    <property type="project" value="UniProtKB-SubCell"/>
</dbReference>
<evidence type="ECO:0000256" key="3">
    <source>
        <dbReference type="ARBA" id="ARBA00014684"/>
    </source>
</evidence>
<comment type="subcellular location">
    <subcellularLocation>
        <location evidence="1">Nucleus</location>
    </subcellularLocation>
</comment>
<feature type="region of interest" description="Disordered" evidence="6">
    <location>
        <begin position="377"/>
        <end position="396"/>
    </location>
</feature>
<dbReference type="InterPro" id="IPR050672">
    <property type="entry name" value="FBXO45-Fsn/SPSB_families"/>
</dbReference>
<feature type="domain" description="B30.2/SPRY" evidence="7">
    <location>
        <begin position="1"/>
        <end position="197"/>
    </location>
</feature>
<evidence type="ECO:0000313" key="10">
    <source>
        <dbReference type="Proteomes" id="UP001054837"/>
    </source>
</evidence>
<dbReference type="InterPro" id="IPR001870">
    <property type="entry name" value="B30.2/SPRY"/>
</dbReference>
<dbReference type="Pfam" id="PF00622">
    <property type="entry name" value="SPRY"/>
    <property type="match status" value="1"/>
</dbReference>
<dbReference type="GO" id="GO:0043161">
    <property type="term" value="P:proteasome-mediated ubiquitin-dependent protein catabolic process"/>
    <property type="evidence" value="ECO:0007669"/>
    <property type="project" value="TreeGrafter"/>
</dbReference>
<comment type="caution">
    <text evidence="9">The sequence shown here is derived from an EMBL/GenBank/DDBJ whole genome shotgun (WGS) entry which is preliminary data.</text>
</comment>
<dbReference type="SMART" id="SM00449">
    <property type="entry name" value="SPRY"/>
    <property type="match status" value="1"/>
</dbReference>
<evidence type="ECO:0000256" key="5">
    <source>
        <dbReference type="ARBA" id="ARBA00023242"/>
    </source>
</evidence>
<organism evidence="9 10">
    <name type="scientific">Caerostris darwini</name>
    <dbReference type="NCBI Taxonomy" id="1538125"/>
    <lineage>
        <taxon>Eukaryota</taxon>
        <taxon>Metazoa</taxon>
        <taxon>Ecdysozoa</taxon>
        <taxon>Arthropoda</taxon>
        <taxon>Chelicerata</taxon>
        <taxon>Arachnida</taxon>
        <taxon>Araneae</taxon>
        <taxon>Araneomorphae</taxon>
        <taxon>Entelegynae</taxon>
        <taxon>Araneoidea</taxon>
        <taxon>Araneidae</taxon>
        <taxon>Caerostris</taxon>
    </lineage>
</organism>
<dbReference type="InterPro" id="IPR003877">
    <property type="entry name" value="SPRY_dom"/>
</dbReference>
<comment type="similarity">
    <text evidence="2">Belongs to the SPSB family.</text>
</comment>
<sequence length="412" mass="46823">MITCKGRTPRPQNKKMSTNFDFEQDVQWTWNFDRHIDFVKLLNNERDVKFHRNNSSGTAVVRGTQPMIDGQFFWEVKMISPVYGTDMMVGVGTEDVDLSPVHNRFISFLGMDDKSWGLSYTGLFHHDGESHVYGSQFTQGSVIGVHLDMWNGTLSFYKNKKHLGIACRGLKGKTLYAMACSTAACSGMRILRTRSFSSSLQFLCCSKLRELIPDDKDVLKEISLPPGLKVFLENNLSWLLDSRFSENVLYPTTSIRGRFSNFFESTESLDELHFTKGTAEPDDNNDTDFASHAAIVVGSSILLRRCYDSCCASHNPTSPVTDNLRLPVFALQDSISAEDMMGETKWLDPKDEKDVEFCSYEDFFSYKELGLDFSKVTDEDDIKDNDSPVESEAKRRRRSYNYCMALSDPDSD</sequence>
<keyword evidence="10" id="KW-1185">Reference proteome</keyword>
<accession>A0AAV4X2G0</accession>
<name>A0AAV4X2G0_9ARAC</name>
<gene>
    <name evidence="9" type="primary">Spsb3</name>
    <name evidence="9" type="ORF">CDAR_90171</name>
</gene>
<dbReference type="InterPro" id="IPR043136">
    <property type="entry name" value="B30.2/SPRY_sf"/>
</dbReference>
<evidence type="ECO:0000259" key="7">
    <source>
        <dbReference type="PROSITE" id="PS50188"/>
    </source>
</evidence>
<dbReference type="PROSITE" id="PS50225">
    <property type="entry name" value="SOCS"/>
    <property type="match status" value="1"/>
</dbReference>
<dbReference type="PROSITE" id="PS50188">
    <property type="entry name" value="B302_SPRY"/>
    <property type="match status" value="1"/>
</dbReference>
<dbReference type="SUPFAM" id="SSF49899">
    <property type="entry name" value="Concanavalin A-like lectins/glucanases"/>
    <property type="match status" value="1"/>
</dbReference>
<evidence type="ECO:0000256" key="1">
    <source>
        <dbReference type="ARBA" id="ARBA00004123"/>
    </source>
</evidence>
<dbReference type="GO" id="GO:0019005">
    <property type="term" value="C:SCF ubiquitin ligase complex"/>
    <property type="evidence" value="ECO:0007669"/>
    <property type="project" value="TreeGrafter"/>
</dbReference>
<dbReference type="Gene3D" id="2.60.120.920">
    <property type="match status" value="1"/>
</dbReference>
<dbReference type="PANTHER" id="PTHR12245:SF5">
    <property type="entry name" value="SPRY DOMAIN-CONTAINING SOCS BOX PROTEIN 3"/>
    <property type="match status" value="1"/>
</dbReference>
<keyword evidence="4" id="KW-0833">Ubl conjugation pathway</keyword>
<dbReference type="InterPro" id="IPR035754">
    <property type="entry name" value="SPRY_SPSB3"/>
</dbReference>
<dbReference type="AlphaFoldDB" id="A0AAV4X2G0"/>
<feature type="compositionally biased region" description="Acidic residues" evidence="6">
    <location>
        <begin position="378"/>
        <end position="389"/>
    </location>
</feature>
<proteinExistence type="inferred from homology"/>
<dbReference type="InterPro" id="IPR001496">
    <property type="entry name" value="SOCS_box"/>
</dbReference>
<dbReference type="Proteomes" id="UP001054837">
    <property type="component" value="Unassembled WGS sequence"/>
</dbReference>
<keyword evidence="5" id="KW-0539">Nucleus</keyword>
<dbReference type="PANTHER" id="PTHR12245">
    <property type="entry name" value="SPRY DOMAIN CONTAINING SOCS BOX PROTEIN"/>
    <property type="match status" value="1"/>
</dbReference>
<evidence type="ECO:0000313" key="9">
    <source>
        <dbReference type="EMBL" id="GIY88185.1"/>
    </source>
</evidence>
<evidence type="ECO:0000256" key="6">
    <source>
        <dbReference type="SAM" id="MobiDB-lite"/>
    </source>
</evidence>
<evidence type="ECO:0000256" key="2">
    <source>
        <dbReference type="ARBA" id="ARBA00010910"/>
    </source>
</evidence>
<reference evidence="9 10" key="1">
    <citation type="submission" date="2021-06" db="EMBL/GenBank/DDBJ databases">
        <title>Caerostris darwini draft genome.</title>
        <authorList>
            <person name="Kono N."/>
            <person name="Arakawa K."/>
        </authorList>
    </citation>
    <scope>NUCLEOTIDE SEQUENCE [LARGE SCALE GENOMIC DNA]</scope>
</reference>
<feature type="domain" description="SOCS box" evidence="8">
    <location>
        <begin position="191"/>
        <end position="233"/>
    </location>
</feature>